<dbReference type="Gene3D" id="3.20.20.450">
    <property type="entry name" value="EAL domain"/>
    <property type="match status" value="1"/>
</dbReference>
<reference evidence="3" key="1">
    <citation type="submission" date="2016-10" db="EMBL/GenBank/DDBJ databases">
        <authorList>
            <person name="Varghese N."/>
            <person name="Submissions S."/>
        </authorList>
    </citation>
    <scope>NUCLEOTIDE SEQUENCE [LARGE SCALE GENOMIC DNA]</scope>
    <source>
        <strain evidence="3">DSM 5463</strain>
    </source>
</reference>
<dbReference type="PANTHER" id="PTHR33121">
    <property type="entry name" value="CYCLIC DI-GMP PHOSPHODIESTERASE PDEF"/>
    <property type="match status" value="1"/>
</dbReference>
<dbReference type="InterPro" id="IPR001633">
    <property type="entry name" value="EAL_dom"/>
</dbReference>
<dbReference type="InterPro" id="IPR035919">
    <property type="entry name" value="EAL_sf"/>
</dbReference>
<dbReference type="AlphaFoldDB" id="A0A1H5RLU1"/>
<protein>
    <submittedName>
        <fullName evidence="2">EAL domain, c-di-GMP-specific phosphodiesterase class I (Or its enzymatically inactive variant)</fullName>
    </submittedName>
</protein>
<name>A0A1H5RLU1_9CLOT</name>
<gene>
    <name evidence="2" type="ORF">SAMN05660865_00109</name>
</gene>
<dbReference type="EMBL" id="FNUK01000001">
    <property type="protein sequence ID" value="SEF39302.1"/>
    <property type="molecule type" value="Genomic_DNA"/>
</dbReference>
<evidence type="ECO:0000313" key="2">
    <source>
        <dbReference type="EMBL" id="SEF39302.1"/>
    </source>
</evidence>
<feature type="domain" description="EAL" evidence="1">
    <location>
        <begin position="1"/>
        <end position="208"/>
    </location>
</feature>
<dbReference type="SMART" id="SM00052">
    <property type="entry name" value="EAL"/>
    <property type="match status" value="1"/>
</dbReference>
<dbReference type="PANTHER" id="PTHR33121:SF79">
    <property type="entry name" value="CYCLIC DI-GMP PHOSPHODIESTERASE PDED-RELATED"/>
    <property type="match status" value="1"/>
</dbReference>
<organism evidence="2 3">
    <name type="scientific">Caloramator fervidus</name>
    <dbReference type="NCBI Taxonomy" id="29344"/>
    <lineage>
        <taxon>Bacteria</taxon>
        <taxon>Bacillati</taxon>
        <taxon>Bacillota</taxon>
        <taxon>Clostridia</taxon>
        <taxon>Eubacteriales</taxon>
        <taxon>Clostridiaceae</taxon>
        <taxon>Caloramator</taxon>
    </lineage>
</organism>
<dbReference type="GO" id="GO:0071111">
    <property type="term" value="F:cyclic-guanylate-specific phosphodiesterase activity"/>
    <property type="evidence" value="ECO:0007669"/>
    <property type="project" value="InterPro"/>
</dbReference>
<accession>A0A1H5RLU1</accession>
<keyword evidence="3" id="KW-1185">Reference proteome</keyword>
<evidence type="ECO:0000259" key="1">
    <source>
        <dbReference type="PROSITE" id="PS50883"/>
    </source>
</evidence>
<dbReference type="PROSITE" id="PS50883">
    <property type="entry name" value="EAL"/>
    <property type="match status" value="1"/>
</dbReference>
<dbReference type="CDD" id="cd01948">
    <property type="entry name" value="EAL"/>
    <property type="match status" value="1"/>
</dbReference>
<dbReference type="Proteomes" id="UP000242850">
    <property type="component" value="Unassembled WGS sequence"/>
</dbReference>
<dbReference type="Pfam" id="PF00563">
    <property type="entry name" value="EAL"/>
    <property type="match status" value="1"/>
</dbReference>
<sequence>MVDTIKFLTFAKANNLIDKINLYVIESVCESINEWRLKNYKPIRIAINLTENQVVSYSKANEVVEVIKSKSVDSRWLEFEITENMIIENFEKAVTNLNLYKGLGITVSLDDFGTGYSSLNYFKKLALDSIKIDREFIESLMFDYKDRIIVKTIIDLSHSFGYSVIAEGVENEYQFEVLKKLGCDAFQGFYFSRPLPKKDFEKLINKKIKQEVFR</sequence>
<proteinExistence type="predicted"/>
<dbReference type="SUPFAM" id="SSF141868">
    <property type="entry name" value="EAL domain-like"/>
    <property type="match status" value="1"/>
</dbReference>
<evidence type="ECO:0000313" key="3">
    <source>
        <dbReference type="Proteomes" id="UP000242850"/>
    </source>
</evidence>
<dbReference type="InterPro" id="IPR050706">
    <property type="entry name" value="Cyclic-di-GMP_PDE-like"/>
</dbReference>